<sequence length="992" mass="99886">MSFTQEAVRLECRDGTGWQSLGQARFAGGDLAAVLNSLREEAGGQAGELDTVLVIPDDQILYTVLTVPFGSDTAATIARALEASTPYGADDLAFDWCPAANGDIETLRVAAVARRTLDEAEDFARAQGFRPSGFQARPGDDRFDGHPDFGPSRLVQEQFNRRPFSAPDLTQARVTAPVIEVEATSPPAPAAPVVSRITPHVVIAPVVTAAAAPVEATAADTARAAVIRHGQTPPLSAKRLSPRAEAVHTRAAAARLNRTDAPAAAASAPGLAERLRRLDPARLPVMVGGLAFLLVMALLFLGRPAPDQQIAQAPVAATEVVPEPAPAPEPVAEPAAALPATPAPEAAQPDAQPDALDIALAEALAQARVTTPEPAQAQQPASPEPTAAAPAAAQEAAAPSALLPASPPTTQAADPASPPPAQAAQLVDPARMAGPNLPADPEPQETAAAEPVAQQPAPPPAAPAAPAPSAEAAAAATQAARLASSARPPRATPAAASAPAAPDPRPTVPDNPLPYQAQQRPDAAPVTASRPPARPAAPPARPAEATAAPATAAPATPAPVAARPPSAPPAPAPRPTQPEATAAQSTPAQATPAQATPAQTPAVRPPSRPDRLSLLEEGSRVEDAQPRRLTAAERALIEAQLRDLRTAQAGAAPLSEAERGLVFQLADARPTRKPVSVRAPSQQAVQDAVAEAVSAPRPSARASTAAAVIAPRAEAPAASAPAAAGTISRSARPASRPGNRTVAAAPSGADVEQAIASAIGSSTATPGAVALTALTSSQIPPRRAGGAAAVAAAAGAVAAPTNAMVAAAPAAAALAPSSPDLRAAAEAQSAEAAMAEQRRMDAELQAQAEARARNQAAADARADAQARAQAEARARAQAEAEARAAASRNQQYRPPEVDSEPDVVAAVPQNAIGNAGASATVKDGIQLNSTQIIGTVGAGQASRALVRLSNGRVLTLRIGDRINGGTITAIGDSRITYQKQGRAHALGVLNGQ</sequence>
<feature type="region of interest" description="Disordered" evidence="1">
    <location>
        <begin position="367"/>
        <end position="628"/>
    </location>
</feature>
<organism evidence="2 3">
    <name type="scientific">Paracoccus hibiscisoli</name>
    <dbReference type="NCBI Taxonomy" id="2023261"/>
    <lineage>
        <taxon>Bacteria</taxon>
        <taxon>Pseudomonadati</taxon>
        <taxon>Pseudomonadota</taxon>
        <taxon>Alphaproteobacteria</taxon>
        <taxon>Rhodobacterales</taxon>
        <taxon>Paracoccaceae</taxon>
        <taxon>Paracoccus</taxon>
    </lineage>
</organism>
<protein>
    <recommendedName>
        <fullName evidence="4">Translation initiation factor 2</fullName>
    </recommendedName>
</protein>
<feature type="compositionally biased region" description="Low complexity" evidence="1">
    <location>
        <begin position="467"/>
        <end position="500"/>
    </location>
</feature>
<comment type="caution">
    <text evidence="2">The sequence shown here is derived from an EMBL/GenBank/DDBJ whole genome shotgun (WGS) entry which is preliminary data.</text>
</comment>
<feature type="compositionally biased region" description="Pro residues" evidence="1">
    <location>
        <begin position="532"/>
        <end position="541"/>
    </location>
</feature>
<dbReference type="SUPFAM" id="SSF53067">
    <property type="entry name" value="Actin-like ATPase domain"/>
    <property type="match status" value="1"/>
</dbReference>
<feature type="compositionally biased region" description="Low complexity" evidence="1">
    <location>
        <begin position="444"/>
        <end position="455"/>
    </location>
</feature>
<keyword evidence="3" id="KW-1185">Reference proteome</keyword>
<feature type="compositionally biased region" description="Low complexity" evidence="1">
    <location>
        <begin position="542"/>
        <end position="564"/>
    </location>
</feature>
<feature type="region of interest" description="Disordered" evidence="1">
    <location>
        <begin position="720"/>
        <end position="746"/>
    </location>
</feature>
<proteinExistence type="predicted"/>
<dbReference type="AlphaFoldDB" id="A0A4U0QXX7"/>
<dbReference type="OrthoDB" id="7870459at2"/>
<feature type="compositionally biased region" description="Low complexity" evidence="1">
    <location>
        <begin position="843"/>
        <end position="859"/>
    </location>
</feature>
<evidence type="ECO:0008006" key="4">
    <source>
        <dbReference type="Google" id="ProtNLM"/>
    </source>
</evidence>
<feature type="compositionally biased region" description="Low complexity" evidence="1">
    <location>
        <begin position="577"/>
        <end position="602"/>
    </location>
</feature>
<evidence type="ECO:0000313" key="2">
    <source>
        <dbReference type="EMBL" id="TJZ87067.1"/>
    </source>
</evidence>
<dbReference type="RefSeq" id="WP_136855123.1">
    <property type="nucleotide sequence ID" value="NZ_SUNH01000004.1"/>
</dbReference>
<evidence type="ECO:0000256" key="1">
    <source>
        <dbReference type="SAM" id="MobiDB-lite"/>
    </source>
</evidence>
<feature type="compositionally biased region" description="Basic and acidic residues" evidence="1">
    <location>
        <begin position="860"/>
        <end position="882"/>
    </location>
</feature>
<feature type="compositionally biased region" description="Pro residues" evidence="1">
    <location>
        <begin position="456"/>
        <end position="466"/>
    </location>
</feature>
<reference evidence="2 3" key="1">
    <citation type="submission" date="2019-04" db="EMBL/GenBank/DDBJ databases">
        <authorList>
            <person name="Li J."/>
        </authorList>
    </citation>
    <scope>NUCLEOTIDE SEQUENCE [LARGE SCALE GENOMIC DNA]</scope>
    <source>
        <strain evidence="2 3">CCTCC AB2016182</strain>
    </source>
</reference>
<dbReference type="EMBL" id="SUNH01000004">
    <property type="protein sequence ID" value="TJZ87067.1"/>
    <property type="molecule type" value="Genomic_DNA"/>
</dbReference>
<feature type="compositionally biased region" description="Pro residues" evidence="1">
    <location>
        <begin position="565"/>
        <end position="576"/>
    </location>
</feature>
<feature type="compositionally biased region" description="Low complexity" evidence="1">
    <location>
        <begin position="367"/>
        <end position="415"/>
    </location>
</feature>
<feature type="compositionally biased region" description="Pro residues" evidence="1">
    <location>
        <begin position="501"/>
        <end position="512"/>
    </location>
</feature>
<feature type="compositionally biased region" description="Basic and acidic residues" evidence="1">
    <location>
        <begin position="607"/>
        <end position="626"/>
    </location>
</feature>
<accession>A0A4U0QXX7</accession>
<dbReference type="Proteomes" id="UP000306223">
    <property type="component" value="Unassembled WGS sequence"/>
</dbReference>
<name>A0A4U0QXX7_9RHOB</name>
<feature type="region of interest" description="Disordered" evidence="1">
    <location>
        <begin position="829"/>
        <end position="902"/>
    </location>
</feature>
<dbReference type="InterPro" id="IPR043129">
    <property type="entry name" value="ATPase_NBD"/>
</dbReference>
<gene>
    <name evidence="2" type="ORF">FA740_02100</name>
</gene>
<evidence type="ECO:0000313" key="3">
    <source>
        <dbReference type="Proteomes" id="UP000306223"/>
    </source>
</evidence>